<feature type="domain" description="Cytochrome c" evidence="6">
    <location>
        <begin position="18"/>
        <end position="132"/>
    </location>
</feature>
<evidence type="ECO:0000256" key="4">
    <source>
        <dbReference type="PROSITE-ProRule" id="PRU00433"/>
    </source>
</evidence>
<evidence type="ECO:0000313" key="7">
    <source>
        <dbReference type="EMBL" id="QIK41913.1"/>
    </source>
</evidence>
<protein>
    <submittedName>
        <fullName evidence="7">Cytochrome C</fullName>
    </submittedName>
</protein>
<evidence type="ECO:0000256" key="5">
    <source>
        <dbReference type="SAM" id="SignalP"/>
    </source>
</evidence>
<evidence type="ECO:0000256" key="1">
    <source>
        <dbReference type="ARBA" id="ARBA00022617"/>
    </source>
</evidence>
<dbReference type="InterPro" id="IPR036909">
    <property type="entry name" value="Cyt_c-like_dom_sf"/>
</dbReference>
<evidence type="ECO:0000259" key="6">
    <source>
        <dbReference type="PROSITE" id="PS51007"/>
    </source>
</evidence>
<dbReference type="SUPFAM" id="SSF46626">
    <property type="entry name" value="Cytochrome c"/>
    <property type="match status" value="1"/>
</dbReference>
<evidence type="ECO:0000313" key="8">
    <source>
        <dbReference type="Proteomes" id="UP000500791"/>
    </source>
</evidence>
<dbReference type="GO" id="GO:0046872">
    <property type="term" value="F:metal ion binding"/>
    <property type="evidence" value="ECO:0007669"/>
    <property type="project" value="UniProtKB-KW"/>
</dbReference>
<keyword evidence="5" id="KW-0732">Signal</keyword>
<dbReference type="RefSeq" id="WP_166193603.1">
    <property type="nucleotide sequence ID" value="NZ_CP049811.1"/>
</dbReference>
<dbReference type="EMBL" id="CP049811">
    <property type="protein sequence ID" value="QIK41913.1"/>
    <property type="molecule type" value="Genomic_DNA"/>
</dbReference>
<proteinExistence type="predicted"/>
<dbReference type="Gene3D" id="1.10.760.10">
    <property type="entry name" value="Cytochrome c-like domain"/>
    <property type="match status" value="1"/>
</dbReference>
<dbReference type="AlphaFoldDB" id="A0A6G7VPA3"/>
<dbReference type="GO" id="GO:0020037">
    <property type="term" value="F:heme binding"/>
    <property type="evidence" value="ECO:0007669"/>
    <property type="project" value="InterPro"/>
</dbReference>
<keyword evidence="3 4" id="KW-0408">Iron</keyword>
<dbReference type="InterPro" id="IPR009056">
    <property type="entry name" value="Cyt_c-like_dom"/>
</dbReference>
<organism evidence="7 8">
    <name type="scientific">Pontivivens nitratireducens</name>
    <dbReference type="NCBI Taxonomy" id="2758038"/>
    <lineage>
        <taxon>Bacteria</taxon>
        <taxon>Pseudomonadati</taxon>
        <taxon>Pseudomonadota</taxon>
        <taxon>Alphaproteobacteria</taxon>
        <taxon>Rhodobacterales</taxon>
        <taxon>Paracoccaceae</taxon>
        <taxon>Pontivivens</taxon>
    </lineage>
</organism>
<gene>
    <name evidence="7" type="ORF">G8E03_14780</name>
</gene>
<feature type="chain" id="PRO_5026220963" evidence="5">
    <location>
        <begin position="22"/>
        <end position="132"/>
    </location>
</feature>
<keyword evidence="1 4" id="KW-0349">Heme</keyword>
<dbReference type="PROSITE" id="PS51007">
    <property type="entry name" value="CYTC"/>
    <property type="match status" value="1"/>
</dbReference>
<dbReference type="KEGG" id="mon:G8E03_14780"/>
<keyword evidence="8" id="KW-1185">Reference proteome</keyword>
<reference evidence="7 8" key="1">
    <citation type="submission" date="2020-03" db="EMBL/GenBank/DDBJ databases">
        <title>Complete genome sequence of Monaibacterium sp. ALG8 with diverse plasmids.</title>
        <authorList>
            <person name="Sun C."/>
        </authorList>
    </citation>
    <scope>NUCLEOTIDE SEQUENCE [LARGE SCALE GENOMIC DNA]</scope>
    <source>
        <strain evidence="7 8">ALG8</strain>
    </source>
</reference>
<evidence type="ECO:0000256" key="3">
    <source>
        <dbReference type="ARBA" id="ARBA00023004"/>
    </source>
</evidence>
<feature type="signal peptide" evidence="5">
    <location>
        <begin position="1"/>
        <end position="21"/>
    </location>
</feature>
<dbReference type="GO" id="GO:0009055">
    <property type="term" value="F:electron transfer activity"/>
    <property type="evidence" value="ECO:0007669"/>
    <property type="project" value="InterPro"/>
</dbReference>
<evidence type="ECO:0000256" key="2">
    <source>
        <dbReference type="ARBA" id="ARBA00022723"/>
    </source>
</evidence>
<sequence length="132" mass="14084">MKTIMLYAVMAATMLAAPVSAQDVSAFDQCKSCHVVTAPDGRNIAGRGRTGPNLYGIIGQPAGYQPDFNYSPGTVAARDAGLVWTQANLAEFISNPTAFLQDFTGDDSVRSRMSYRTRTGQAEVAAFLASVR</sequence>
<name>A0A6G7VPA3_9RHOB</name>
<dbReference type="Proteomes" id="UP000500791">
    <property type="component" value="Chromosome"/>
</dbReference>
<accession>A0A6G7VPA3</accession>
<keyword evidence="2 4" id="KW-0479">Metal-binding</keyword>